<evidence type="ECO:0000313" key="10">
    <source>
        <dbReference type="Proteomes" id="UP000825483"/>
    </source>
</evidence>
<organism evidence="9 10">
    <name type="scientific">Prevotella lacticifex</name>
    <dbReference type="NCBI Taxonomy" id="2854755"/>
    <lineage>
        <taxon>Bacteria</taxon>
        <taxon>Pseudomonadati</taxon>
        <taxon>Bacteroidota</taxon>
        <taxon>Bacteroidia</taxon>
        <taxon>Bacteroidales</taxon>
        <taxon>Prevotellaceae</taxon>
        <taxon>Prevotella</taxon>
    </lineage>
</organism>
<keyword evidence="3 6" id="KW-0732">Signal</keyword>
<dbReference type="Gene3D" id="1.25.40.390">
    <property type="match status" value="1"/>
</dbReference>
<comment type="subcellular location">
    <subcellularLocation>
        <location evidence="1">Cell outer membrane</location>
    </subcellularLocation>
</comment>
<evidence type="ECO:0000256" key="4">
    <source>
        <dbReference type="ARBA" id="ARBA00023136"/>
    </source>
</evidence>
<dbReference type="Pfam" id="PF14322">
    <property type="entry name" value="SusD-like_3"/>
    <property type="match status" value="1"/>
</dbReference>
<dbReference type="InterPro" id="IPR011990">
    <property type="entry name" value="TPR-like_helical_dom_sf"/>
</dbReference>
<dbReference type="SUPFAM" id="SSF48452">
    <property type="entry name" value="TPR-like"/>
    <property type="match status" value="1"/>
</dbReference>
<feature type="chain" id="PRO_5040125850" evidence="6">
    <location>
        <begin position="23"/>
        <end position="609"/>
    </location>
</feature>
<feature type="signal peptide" evidence="6">
    <location>
        <begin position="1"/>
        <end position="22"/>
    </location>
</feature>
<evidence type="ECO:0000256" key="3">
    <source>
        <dbReference type="ARBA" id="ARBA00022729"/>
    </source>
</evidence>
<evidence type="ECO:0000256" key="1">
    <source>
        <dbReference type="ARBA" id="ARBA00004442"/>
    </source>
</evidence>
<accession>A0A9R1CX71</accession>
<dbReference type="GeneID" id="72467661"/>
<sequence length="609" mass="68165">MKKSIIYSVAIMMSAASLVSCNDFLDAQNKSAGESVNEHFSNAQGVKEARAYAFNALKSITANYELNCAGTDLYIKVRGGDPGDCHRYALNAENSSVTSFYKNSMAAVQAAQFYKSIAADGSQDNAESRFLVDYIYYGMTQQFGGVPYIDHYVQDASRNYPRASVDSIYDVSIKDLQDIYNANVLPETAHDGSVSKQAVATLIAKYYLAKAWDVDTRLNDASKGTYTVTSTENFQNAAQWAVKAINGQALSETFEQKWAPSNEGNFEQIWSVQYEKTGYPGDASKGGHGLQSMFGDYYGPSTQSGYKRVGSNGAQSEKALYLWDRGDDRYEGTFMTKFYNAKKTEDGSSFVWPKTGYYAYYNCTSAELASLPYGLRYFPAYTTTSEAEAEFKANKDKYKKGDYANQIIAYILSVPAYRYTFDANGNYKREKVSFTELCNAVNGGTTVKKWDDPNTDLLEDISKNDYRDIVVFDLSDVYLMASEAYLMAGNTAESLRYLNAVRTRANAKALNSFAEYEPSYTVPASFGEVTPLDVILDERARELYGQFYRWEELRRTKQLVRYNIAFNDYISSAADMSNNKGEIKWLRPIPADAINGNYGLTLEDQNPGY</sequence>
<dbReference type="Proteomes" id="UP000825483">
    <property type="component" value="Unassembled WGS sequence"/>
</dbReference>
<dbReference type="RefSeq" id="WP_223929336.1">
    <property type="nucleotide sequence ID" value="NZ_BPTU01000001.1"/>
</dbReference>
<evidence type="ECO:0000259" key="8">
    <source>
        <dbReference type="Pfam" id="PF14322"/>
    </source>
</evidence>
<evidence type="ECO:0000259" key="7">
    <source>
        <dbReference type="Pfam" id="PF07980"/>
    </source>
</evidence>
<evidence type="ECO:0000256" key="6">
    <source>
        <dbReference type="SAM" id="SignalP"/>
    </source>
</evidence>
<keyword evidence="5" id="KW-0998">Cell outer membrane</keyword>
<keyword evidence="10" id="KW-1185">Reference proteome</keyword>
<dbReference type="PROSITE" id="PS51257">
    <property type="entry name" value="PROKAR_LIPOPROTEIN"/>
    <property type="match status" value="1"/>
</dbReference>
<dbReference type="InterPro" id="IPR033985">
    <property type="entry name" value="SusD-like_N"/>
</dbReference>
<proteinExistence type="inferred from homology"/>
<evidence type="ECO:0000256" key="5">
    <source>
        <dbReference type="ARBA" id="ARBA00023237"/>
    </source>
</evidence>
<name>A0A9R1CX71_9BACT</name>
<evidence type="ECO:0000256" key="2">
    <source>
        <dbReference type="ARBA" id="ARBA00006275"/>
    </source>
</evidence>
<dbReference type="EMBL" id="BPUB01000001">
    <property type="protein sequence ID" value="GJG58309.1"/>
    <property type="molecule type" value="Genomic_DNA"/>
</dbReference>
<dbReference type="InterPro" id="IPR012944">
    <property type="entry name" value="SusD_RagB_dom"/>
</dbReference>
<feature type="domain" description="RagB/SusD" evidence="7">
    <location>
        <begin position="281"/>
        <end position="609"/>
    </location>
</feature>
<keyword evidence="4" id="KW-0472">Membrane</keyword>
<gene>
    <name evidence="9" type="ORF">PRLR5076_11600</name>
</gene>
<feature type="domain" description="SusD-like N-terminal" evidence="8">
    <location>
        <begin position="125"/>
        <end position="208"/>
    </location>
</feature>
<dbReference type="GO" id="GO:0009279">
    <property type="term" value="C:cell outer membrane"/>
    <property type="evidence" value="ECO:0007669"/>
    <property type="project" value="UniProtKB-SubCell"/>
</dbReference>
<reference evidence="9" key="1">
    <citation type="journal article" date="2022" name="Int. J. Syst. Evol. Microbiol.">
        <title>Prevotella lacticifex sp. nov., isolated from the rumen of cows.</title>
        <authorList>
            <person name="Shinkai T."/>
            <person name="Ikeyama N."/>
            <person name="Kumagai M."/>
            <person name="Ohmori H."/>
            <person name="Sakamoto M."/>
            <person name="Ohkuma M."/>
            <person name="Mitsumori M."/>
        </authorList>
    </citation>
    <scope>NUCLEOTIDE SEQUENCE</scope>
    <source>
        <strain evidence="9">R5076</strain>
    </source>
</reference>
<dbReference type="Pfam" id="PF07980">
    <property type="entry name" value="SusD_RagB"/>
    <property type="match status" value="1"/>
</dbReference>
<protein>
    <submittedName>
        <fullName evidence="9">Membrane protein</fullName>
    </submittedName>
</protein>
<comment type="similarity">
    <text evidence="2">Belongs to the SusD family.</text>
</comment>
<dbReference type="AlphaFoldDB" id="A0A9R1CX71"/>
<comment type="caution">
    <text evidence="9">The sequence shown here is derived from an EMBL/GenBank/DDBJ whole genome shotgun (WGS) entry which is preliminary data.</text>
</comment>
<evidence type="ECO:0000313" key="9">
    <source>
        <dbReference type="EMBL" id="GJG58309.1"/>
    </source>
</evidence>